<gene>
    <name evidence="1" type="ORF">IWW38_004078</name>
</gene>
<reference evidence="1" key="1">
    <citation type="submission" date="2022-07" db="EMBL/GenBank/DDBJ databases">
        <title>Phylogenomic reconstructions and comparative analyses of Kickxellomycotina fungi.</title>
        <authorList>
            <person name="Reynolds N.K."/>
            <person name="Stajich J.E."/>
            <person name="Barry K."/>
            <person name="Grigoriev I.V."/>
            <person name="Crous P."/>
            <person name="Smith M.E."/>
        </authorList>
    </citation>
    <scope>NUCLEOTIDE SEQUENCE</scope>
    <source>
        <strain evidence="1">CBS 190363</strain>
    </source>
</reference>
<comment type="caution">
    <text evidence="1">The sequence shown here is derived from an EMBL/GenBank/DDBJ whole genome shotgun (WGS) entry which is preliminary data.</text>
</comment>
<dbReference type="EMBL" id="JANBVB010001314">
    <property type="protein sequence ID" value="KAJ2890538.1"/>
    <property type="molecule type" value="Genomic_DNA"/>
</dbReference>
<name>A0ACC1LZI8_9FUNG</name>
<evidence type="ECO:0000313" key="2">
    <source>
        <dbReference type="Proteomes" id="UP001139981"/>
    </source>
</evidence>
<sequence length="68" mass="7838">MDDNNMYNDKADKQDAAWAESELRAKGNMMSDRVLSCPQCLVQICFVCQLHAQFAGQWYHALLELHCM</sequence>
<protein>
    <submittedName>
        <fullName evidence="1">Uncharacterized protein</fullName>
    </submittedName>
</protein>
<dbReference type="Proteomes" id="UP001139981">
    <property type="component" value="Unassembled WGS sequence"/>
</dbReference>
<evidence type="ECO:0000313" key="1">
    <source>
        <dbReference type="EMBL" id="KAJ2890538.1"/>
    </source>
</evidence>
<keyword evidence="2" id="KW-1185">Reference proteome</keyword>
<accession>A0ACC1LZI8</accession>
<organism evidence="1 2">
    <name type="scientific">Coemansia aciculifera</name>
    <dbReference type="NCBI Taxonomy" id="417176"/>
    <lineage>
        <taxon>Eukaryota</taxon>
        <taxon>Fungi</taxon>
        <taxon>Fungi incertae sedis</taxon>
        <taxon>Zoopagomycota</taxon>
        <taxon>Kickxellomycotina</taxon>
        <taxon>Kickxellomycetes</taxon>
        <taxon>Kickxellales</taxon>
        <taxon>Kickxellaceae</taxon>
        <taxon>Coemansia</taxon>
    </lineage>
</organism>
<proteinExistence type="predicted"/>
<feature type="non-terminal residue" evidence="1">
    <location>
        <position position="68"/>
    </location>
</feature>